<dbReference type="AlphaFoldDB" id="A0A395I931"/>
<evidence type="ECO:0000313" key="2">
    <source>
        <dbReference type="Proteomes" id="UP000248961"/>
    </source>
</evidence>
<dbReference type="VEuPathDB" id="FungiDB:BO97DRAFT_383426"/>
<protein>
    <submittedName>
        <fullName evidence="1">Uncharacterized protein</fullName>
    </submittedName>
</protein>
<dbReference type="Proteomes" id="UP000248961">
    <property type="component" value="Unassembled WGS sequence"/>
</dbReference>
<sequence length="73" mass="8221">MDEPTDYNQFIAQISVNLNNALNTFGASSPQFQNILNILKDCLKEMDNDRARRSRALDPDMLSIAMGFLELGN</sequence>
<dbReference type="OrthoDB" id="4472639at2759"/>
<name>A0A395I931_ASPHC</name>
<gene>
    <name evidence="1" type="ORF">BO97DRAFT_383426</name>
</gene>
<dbReference type="GeneID" id="37197649"/>
<dbReference type="EMBL" id="KZ824270">
    <property type="protein sequence ID" value="RAL15743.1"/>
    <property type="molecule type" value="Genomic_DNA"/>
</dbReference>
<accession>A0A395I931</accession>
<reference evidence="1 2" key="1">
    <citation type="submission" date="2018-02" db="EMBL/GenBank/DDBJ databases">
        <title>The genomes of Aspergillus section Nigri reveals drivers in fungal speciation.</title>
        <authorList>
            <consortium name="DOE Joint Genome Institute"/>
            <person name="Vesth T.C."/>
            <person name="Nybo J."/>
            <person name="Theobald S."/>
            <person name="Brandl J."/>
            <person name="Frisvad J.C."/>
            <person name="Nielsen K.F."/>
            <person name="Lyhne E.K."/>
            <person name="Kogle M.E."/>
            <person name="Kuo A."/>
            <person name="Riley R."/>
            <person name="Clum A."/>
            <person name="Nolan M."/>
            <person name="Lipzen A."/>
            <person name="Salamov A."/>
            <person name="Henrissat B."/>
            <person name="Wiebenga A."/>
            <person name="De vries R.P."/>
            <person name="Grigoriev I.V."/>
            <person name="Mortensen U.H."/>
            <person name="Andersen M.R."/>
            <person name="Baker S.E."/>
        </authorList>
    </citation>
    <scope>NUCLEOTIDE SEQUENCE [LARGE SCALE GENOMIC DNA]</scope>
    <source>
        <strain evidence="1 2">CBS 101889</strain>
    </source>
</reference>
<organism evidence="1 2">
    <name type="scientific">Aspergillus homomorphus (strain CBS 101889)</name>
    <dbReference type="NCBI Taxonomy" id="1450537"/>
    <lineage>
        <taxon>Eukaryota</taxon>
        <taxon>Fungi</taxon>
        <taxon>Dikarya</taxon>
        <taxon>Ascomycota</taxon>
        <taxon>Pezizomycotina</taxon>
        <taxon>Eurotiomycetes</taxon>
        <taxon>Eurotiomycetidae</taxon>
        <taxon>Eurotiales</taxon>
        <taxon>Aspergillaceae</taxon>
        <taxon>Aspergillus</taxon>
        <taxon>Aspergillus subgen. Circumdati</taxon>
    </lineage>
</organism>
<evidence type="ECO:0000313" key="1">
    <source>
        <dbReference type="EMBL" id="RAL15743.1"/>
    </source>
</evidence>
<keyword evidence="2" id="KW-1185">Reference proteome</keyword>
<dbReference type="RefSeq" id="XP_025554897.1">
    <property type="nucleotide sequence ID" value="XM_025693360.1"/>
</dbReference>
<proteinExistence type="predicted"/>